<keyword evidence="1" id="KW-0812">Transmembrane</keyword>
<evidence type="ECO:0000313" key="3">
    <source>
        <dbReference type="Proteomes" id="UP000292564"/>
    </source>
</evidence>
<protein>
    <submittedName>
        <fullName evidence="2">LexA-binding, inner membrane-associated putative hydrolase</fullName>
    </submittedName>
</protein>
<dbReference type="GO" id="GO:0016787">
    <property type="term" value="F:hydrolase activity"/>
    <property type="evidence" value="ECO:0007669"/>
    <property type="project" value="UniProtKB-KW"/>
</dbReference>
<comment type="caution">
    <text evidence="2">The sequence shown here is derived from an EMBL/GenBank/DDBJ whole genome shotgun (WGS) entry which is preliminary data.</text>
</comment>
<feature type="transmembrane region" description="Helical" evidence="1">
    <location>
        <begin position="130"/>
        <end position="148"/>
    </location>
</feature>
<feature type="transmembrane region" description="Helical" evidence="1">
    <location>
        <begin position="239"/>
        <end position="262"/>
    </location>
</feature>
<sequence length="278" mass="29764">MMGPSHALSGAAAWLAGCWALDHLAGYGQSPLAVAVGTTVCAGGALLPDLDLSGKVTRNQGGATVARTFGVFSLFVAEVVEKVSLGVYTATKLRRDPRRDNGHRTFTHTLPFAALVGWGTTELCVRFGKWAVVAIVFFTAGLALRGLFDEWAERAGWLLVTALSGAMAWFTWLNLPGDRGYPLLGMAVGVGCVVHLLGDMITKNGVPILWPIPVGRRMWRMIGVPNAMAVKVGGPGEVIVLRTLFTLVSVLAVAAMFAPHLWHRFDLDTWADNALGER</sequence>
<keyword evidence="1" id="KW-1133">Transmembrane helix</keyword>
<reference evidence="2 3" key="1">
    <citation type="submission" date="2019-02" db="EMBL/GenBank/DDBJ databases">
        <title>Sequencing the genomes of 1000 actinobacteria strains.</title>
        <authorList>
            <person name="Klenk H.-P."/>
        </authorList>
    </citation>
    <scope>NUCLEOTIDE SEQUENCE [LARGE SCALE GENOMIC DNA]</scope>
    <source>
        <strain evidence="2 3">DSM 45162</strain>
    </source>
</reference>
<dbReference type="Proteomes" id="UP000292564">
    <property type="component" value="Unassembled WGS sequence"/>
</dbReference>
<dbReference type="EMBL" id="SHKY01000001">
    <property type="protein sequence ID" value="RZU53146.1"/>
    <property type="molecule type" value="Genomic_DNA"/>
</dbReference>
<name>A0A4V6MG67_9ACTN</name>
<gene>
    <name evidence="2" type="ORF">EV385_5032</name>
</gene>
<dbReference type="OrthoDB" id="3425909at2"/>
<feature type="transmembrane region" description="Helical" evidence="1">
    <location>
        <begin position="155"/>
        <end position="175"/>
    </location>
</feature>
<keyword evidence="1" id="KW-0472">Membrane</keyword>
<accession>A0A4V6MG67</accession>
<keyword evidence="3" id="KW-1185">Reference proteome</keyword>
<proteinExistence type="predicted"/>
<keyword evidence="2" id="KW-0378">Hydrolase</keyword>
<dbReference type="RefSeq" id="WP_130511669.1">
    <property type="nucleotide sequence ID" value="NZ_SHKY01000001.1"/>
</dbReference>
<dbReference type="Pfam" id="PF04307">
    <property type="entry name" value="YdjM"/>
    <property type="match status" value="1"/>
</dbReference>
<dbReference type="AlphaFoldDB" id="A0A4V6MG67"/>
<dbReference type="InterPro" id="IPR007404">
    <property type="entry name" value="YdjM-like"/>
</dbReference>
<evidence type="ECO:0000256" key="1">
    <source>
        <dbReference type="SAM" id="Phobius"/>
    </source>
</evidence>
<feature type="transmembrane region" description="Helical" evidence="1">
    <location>
        <begin position="181"/>
        <end position="198"/>
    </location>
</feature>
<organism evidence="2 3">
    <name type="scientific">Krasilnikovia cinnamomea</name>
    <dbReference type="NCBI Taxonomy" id="349313"/>
    <lineage>
        <taxon>Bacteria</taxon>
        <taxon>Bacillati</taxon>
        <taxon>Actinomycetota</taxon>
        <taxon>Actinomycetes</taxon>
        <taxon>Micromonosporales</taxon>
        <taxon>Micromonosporaceae</taxon>
        <taxon>Krasilnikovia</taxon>
    </lineage>
</organism>
<evidence type="ECO:0000313" key="2">
    <source>
        <dbReference type="EMBL" id="RZU53146.1"/>
    </source>
</evidence>